<dbReference type="PANTHER" id="PTHR19853:SF1">
    <property type="entry name" value="TBC1 DOMAIN FAMILY MEMBER 31"/>
    <property type="match status" value="1"/>
</dbReference>
<dbReference type="GeneID" id="5035471"/>
<dbReference type="GO" id="GO:0034451">
    <property type="term" value="C:centriolar satellite"/>
    <property type="evidence" value="ECO:0007669"/>
    <property type="project" value="UniProtKB-SubCell"/>
</dbReference>
<dbReference type="InterPro" id="IPR000195">
    <property type="entry name" value="Rab-GAP-TBC_dom"/>
</dbReference>
<dbReference type="PROSITE" id="PS50086">
    <property type="entry name" value="TBC_RABGAP"/>
    <property type="match status" value="1"/>
</dbReference>
<feature type="coiled-coil region" evidence="12">
    <location>
        <begin position="688"/>
        <end position="798"/>
    </location>
</feature>
<evidence type="ECO:0000313" key="15">
    <source>
        <dbReference type="EMBL" id="CAK82289.1"/>
    </source>
</evidence>
<organism evidence="15 16">
    <name type="scientific">Paramecium tetraurelia</name>
    <dbReference type="NCBI Taxonomy" id="5888"/>
    <lineage>
        <taxon>Eukaryota</taxon>
        <taxon>Sar</taxon>
        <taxon>Alveolata</taxon>
        <taxon>Ciliophora</taxon>
        <taxon>Intramacronucleata</taxon>
        <taxon>Oligohymenophorea</taxon>
        <taxon>Peniculida</taxon>
        <taxon>Parameciidae</taxon>
        <taxon>Paramecium</taxon>
    </lineage>
</organism>
<keyword evidence="8 12" id="KW-0175">Coiled coil</keyword>
<evidence type="ECO:0000259" key="14">
    <source>
        <dbReference type="PROSITE" id="PS50086"/>
    </source>
</evidence>
<dbReference type="PANTHER" id="PTHR19853">
    <property type="entry name" value="WD REPEAT CONTAINING PROTEIN 3 WDR3"/>
    <property type="match status" value="1"/>
</dbReference>
<evidence type="ECO:0000256" key="3">
    <source>
        <dbReference type="ARBA" id="ARBA00014199"/>
    </source>
</evidence>
<dbReference type="AlphaFoldDB" id="A0DGX2"/>
<evidence type="ECO:0000256" key="11">
    <source>
        <dbReference type="ARBA" id="ARBA00034464"/>
    </source>
</evidence>
<protein>
    <recommendedName>
        <fullName evidence="3">TBC1 domain family member 31</fullName>
    </recommendedName>
</protein>
<evidence type="ECO:0000256" key="13">
    <source>
        <dbReference type="SAM" id="MobiDB-lite"/>
    </source>
</evidence>
<feature type="region of interest" description="Disordered" evidence="13">
    <location>
        <begin position="365"/>
        <end position="385"/>
    </location>
</feature>
<keyword evidence="16" id="KW-1185">Reference proteome</keyword>
<dbReference type="GO" id="GO:0060271">
    <property type="term" value="P:cilium assembly"/>
    <property type="evidence" value="ECO:0000318"/>
    <property type="project" value="GO_Central"/>
</dbReference>
<evidence type="ECO:0000256" key="4">
    <source>
        <dbReference type="ARBA" id="ARBA00022490"/>
    </source>
</evidence>
<accession>A0DGX2</accession>
<feature type="region of interest" description="Disordered" evidence="13">
    <location>
        <begin position="1124"/>
        <end position="1178"/>
    </location>
</feature>
<feature type="compositionally biased region" description="Basic and acidic residues" evidence="13">
    <location>
        <begin position="944"/>
        <end position="953"/>
    </location>
</feature>
<feature type="region of interest" description="Disordered" evidence="13">
    <location>
        <begin position="944"/>
        <end position="964"/>
    </location>
</feature>
<dbReference type="HOGENOM" id="CLU_274234_0_0_1"/>
<dbReference type="RefSeq" id="XP_001449686.1">
    <property type="nucleotide sequence ID" value="XM_001449649.1"/>
</dbReference>
<keyword evidence="7" id="KW-0970">Cilium biogenesis/degradation</keyword>
<evidence type="ECO:0000313" key="16">
    <source>
        <dbReference type="Proteomes" id="UP000000600"/>
    </source>
</evidence>
<name>A0DGX2_PARTE</name>
<keyword evidence="4" id="KW-0963">Cytoplasm</keyword>
<dbReference type="InterPro" id="IPR036322">
    <property type="entry name" value="WD40_repeat_dom_sf"/>
</dbReference>
<feature type="compositionally biased region" description="Polar residues" evidence="13">
    <location>
        <begin position="1162"/>
        <end position="1178"/>
    </location>
</feature>
<keyword evidence="6" id="KW-0677">Repeat</keyword>
<dbReference type="OrthoDB" id="5578278at2759"/>
<feature type="coiled-coil region" evidence="12">
    <location>
        <begin position="856"/>
        <end position="928"/>
    </location>
</feature>
<dbReference type="SUPFAM" id="SSF47923">
    <property type="entry name" value="Ypt/Rab-GAP domain of gyp1p"/>
    <property type="match status" value="1"/>
</dbReference>
<evidence type="ECO:0000256" key="8">
    <source>
        <dbReference type="ARBA" id="ARBA00023054"/>
    </source>
</evidence>
<keyword evidence="9" id="KW-0206">Cytoskeleton</keyword>
<dbReference type="Proteomes" id="UP000000600">
    <property type="component" value="Unassembled WGS sequence"/>
</dbReference>
<dbReference type="KEGG" id="ptm:GSPATT00002418001"/>
<dbReference type="STRING" id="5888.A0DGX2"/>
<evidence type="ECO:0000256" key="12">
    <source>
        <dbReference type="SAM" id="Coils"/>
    </source>
</evidence>
<dbReference type="Gene3D" id="2.130.10.10">
    <property type="entry name" value="YVTN repeat-like/Quinoprotein amine dehydrogenase"/>
    <property type="match status" value="1"/>
</dbReference>
<evidence type="ECO:0000256" key="6">
    <source>
        <dbReference type="ARBA" id="ARBA00022737"/>
    </source>
</evidence>
<comment type="subcellular location">
    <subcellularLocation>
        <location evidence="1">Cytoplasm</location>
        <location evidence="1">Cytoskeleton</location>
        <location evidence="1">Cilium basal body</location>
    </subcellularLocation>
    <subcellularLocation>
        <location evidence="2">Cytoplasm</location>
        <location evidence="2">Cytoskeleton</location>
        <location evidence="2">Microtubule organizing center</location>
        <location evidence="2">Centrosome</location>
        <location evidence="2">Centriolar satellite</location>
    </subcellularLocation>
</comment>
<dbReference type="InterPro" id="IPR015943">
    <property type="entry name" value="WD40/YVTN_repeat-like_dom_sf"/>
</dbReference>
<evidence type="ECO:0000256" key="9">
    <source>
        <dbReference type="ARBA" id="ARBA00023212"/>
    </source>
</evidence>
<evidence type="ECO:0000256" key="5">
    <source>
        <dbReference type="ARBA" id="ARBA00022574"/>
    </source>
</evidence>
<feature type="compositionally biased region" description="Low complexity" evidence="13">
    <location>
        <begin position="1132"/>
        <end position="1147"/>
    </location>
</feature>
<evidence type="ECO:0000256" key="10">
    <source>
        <dbReference type="ARBA" id="ARBA00023273"/>
    </source>
</evidence>
<gene>
    <name evidence="15" type="ORF">GSPATT00002418001</name>
</gene>
<dbReference type="InterPro" id="IPR051570">
    <property type="entry name" value="TBC1_cilium_biogenesis"/>
</dbReference>
<feature type="domain" description="Rab-GAP TBC" evidence="14">
    <location>
        <begin position="421"/>
        <end position="598"/>
    </location>
</feature>
<dbReference type="InterPro" id="IPR035969">
    <property type="entry name" value="Rab-GAP_TBC_sf"/>
</dbReference>
<evidence type="ECO:0000256" key="2">
    <source>
        <dbReference type="ARBA" id="ARBA00004607"/>
    </source>
</evidence>
<reference evidence="15 16" key="1">
    <citation type="journal article" date="2006" name="Nature">
        <title>Global trends of whole-genome duplications revealed by the ciliate Paramecium tetraurelia.</title>
        <authorList>
            <consortium name="Genoscope"/>
            <person name="Aury J.-M."/>
            <person name="Jaillon O."/>
            <person name="Duret L."/>
            <person name="Noel B."/>
            <person name="Jubin C."/>
            <person name="Porcel B.M."/>
            <person name="Segurens B."/>
            <person name="Daubin V."/>
            <person name="Anthouard V."/>
            <person name="Aiach N."/>
            <person name="Arnaiz O."/>
            <person name="Billaut A."/>
            <person name="Beisson J."/>
            <person name="Blanc I."/>
            <person name="Bouhouche K."/>
            <person name="Camara F."/>
            <person name="Duharcourt S."/>
            <person name="Guigo R."/>
            <person name="Gogendeau D."/>
            <person name="Katinka M."/>
            <person name="Keller A.-M."/>
            <person name="Kissmehl R."/>
            <person name="Klotz C."/>
            <person name="Koll F."/>
            <person name="Le Moue A."/>
            <person name="Lepere C."/>
            <person name="Malinsky S."/>
            <person name="Nowacki M."/>
            <person name="Nowak J.K."/>
            <person name="Plattner H."/>
            <person name="Poulain J."/>
            <person name="Ruiz F."/>
            <person name="Serrano V."/>
            <person name="Zagulski M."/>
            <person name="Dessen P."/>
            <person name="Betermier M."/>
            <person name="Weissenbach J."/>
            <person name="Scarpelli C."/>
            <person name="Schachter V."/>
            <person name="Sperling L."/>
            <person name="Meyer E."/>
            <person name="Cohen J."/>
            <person name="Wincker P."/>
        </authorList>
    </citation>
    <scope>NUCLEOTIDE SEQUENCE [LARGE SCALE GENOMIC DNA]</scope>
    <source>
        <strain evidence="15 16">Stock d4-2</strain>
    </source>
</reference>
<feature type="coiled-coil region" evidence="12">
    <location>
        <begin position="1049"/>
        <end position="1083"/>
    </location>
</feature>
<dbReference type="GO" id="GO:0036064">
    <property type="term" value="C:ciliary basal body"/>
    <property type="evidence" value="ECO:0000318"/>
    <property type="project" value="GO_Central"/>
</dbReference>
<dbReference type="eggNOG" id="KOG1093">
    <property type="taxonomic scope" value="Eukaryota"/>
</dbReference>
<dbReference type="FunFam" id="2.130.10.10:FF:003365">
    <property type="entry name" value="Uncharacterized protein"/>
    <property type="match status" value="1"/>
</dbReference>
<proteinExistence type="predicted"/>
<evidence type="ECO:0000256" key="7">
    <source>
        <dbReference type="ARBA" id="ARBA00022794"/>
    </source>
</evidence>
<dbReference type="InterPro" id="IPR001680">
    <property type="entry name" value="WD40_rpt"/>
</dbReference>
<dbReference type="SUPFAM" id="SSF50978">
    <property type="entry name" value="WD40 repeat-like"/>
    <property type="match status" value="1"/>
</dbReference>
<keyword evidence="5" id="KW-0853">WD repeat</keyword>
<keyword evidence="10" id="KW-0966">Cell projection</keyword>
<dbReference type="Gene3D" id="1.10.472.80">
    <property type="entry name" value="Ypt/Rab-GAP domain of gyp1p, domain 3"/>
    <property type="match status" value="1"/>
</dbReference>
<sequence>MKNKGQQQHTLAVKNGSLMNPEGQTINGLIDLIKLKSQPKIVYYFDFLVCIDQSGNPFIFYHDKNRYINIPTISPAHLISYIDNKGGQLAIALQNKTIQIVSCQNGRNLKTLKGHEHQILSMHTNHTQNLLLSVSQDQCILHSLDSFDKVHSLFSKGSIFVGASFLPSSTELATVMADKSLSIWNLSSFEIISRIQLPEQFNIKQCQLVPSIDGQRLIINCYSSKIHILDNNNNLITQDVNQGYGNGALLVKPIKKQQILILTKNFMIIQVDSSGSLIKCMEILQGKTPTHFDVYQNKIAIILNTGEIALYDLNKLNKQNQNLNSTIGVNVSTMIKENYADTLNFNNTTTNIDIKKVGNNTNTLQGSFSQSTVSKKNSKSNSMTQPINSYTLGKIYKNSEDPLKELLNYQKLQQFLKQYHVFPDDKRSLIWRSLLNLPMNQEAYNNLINQGVHPAYQKLADQYPLQSESLFSRLQRTLSCLAYYCPLFAEIDYLPQLVFPFVKLFKRGEELLIFEATLSLLIQHCQRFFENFPNAPVSLLQFHDQVFNQVEPQLYQHMKQYLGYSPIKYAWPSIRSLYTNLLTKNQWLQLIDHLILYNDLPQMIVLFMVEYFIYFKSTIMKMNDQDQLDLFFGRSNTVEIDKLIESTIYLSKSLDMDQYQINLQFLLPLQKDQYQLFSIYPKGSVQYQARVREQLQEDEQRLIQKQQQISRLQQMAQQMEQLDQLFQEKQLLTMQAEKDRQEMFDYQVEMRAQKQFQQDQQVRQQRIKQLENLEKNMNSAVQKQLDLQQQEQEFLNKQFRKTQLADNFRIVSLQEEEALQNLEYQIFSKFQHQMEQRSKQENQRKIQSQLEFRSKEKELLDQIKQEQWKMDSQQQQIKVEQLKQLRMQQIQELENEAQLEEVEYQERINQFQQDLKMIQLEREKKLRDQLFQEQISKEELQLRDKKQVEDKKRQSSVQRRQQFEQEMERIAKQHQEKLRMQEQQLMEQYKKSQSFSNQPYQPNYYQNSNYQNNFEQSSGDVREPMTSQKLSSALYDFQSSQKQQQFSPSMLVEDEREKINQLRNQLRDEMQNIREREHDEQLQSMLREREQEIFKRTQQIRDQINQEVENKNNSSTQFNSYQHITQDNSKRQQQYYSPGSSSQFSLYKPQQEVDIEPRDLSESQLTYSSGFTSPGQRY</sequence>
<dbReference type="OMA" id="NQVEPQL"/>
<comment type="function">
    <text evidence="11">Molecular adapter which is involved in cilium biogenesis. Part of a functional complex including OFD1 a centriolar protein involved in cilium assembly. Could regulate the cAMP-dependent phosphorylation of OFD1, and its subsequent ubiquitination by PJA2 which ultimately leads to its proteasomal degradation.</text>
</comment>
<evidence type="ECO:0000256" key="1">
    <source>
        <dbReference type="ARBA" id="ARBA00004120"/>
    </source>
</evidence>
<dbReference type="EMBL" id="CT868429">
    <property type="protein sequence ID" value="CAK82289.1"/>
    <property type="molecule type" value="Genomic_DNA"/>
</dbReference>
<dbReference type="InParanoid" id="A0DGX2"/>
<dbReference type="SMART" id="SM00320">
    <property type="entry name" value="WD40"/>
    <property type="match status" value="2"/>
</dbReference>